<dbReference type="PANTHER" id="PTHR47199:SF2">
    <property type="entry name" value="PHOTOSYSTEM II STABILITY_ASSEMBLY FACTOR HCF136, CHLOROPLASTIC"/>
    <property type="match status" value="1"/>
</dbReference>
<feature type="domain" description="Photosynthesis system II assembly factor Ycf48/Hcf136-like" evidence="4">
    <location>
        <begin position="161"/>
        <end position="306"/>
    </location>
</feature>
<dbReference type="SUPFAM" id="SSF50939">
    <property type="entry name" value="Sialidases"/>
    <property type="match status" value="1"/>
</dbReference>
<accession>A0A1H1JUN8</accession>
<feature type="chain" id="PRO_5011467450" description="Photosynthesis system II assembly factor Ycf48/Hcf136-like domain-containing protein" evidence="3">
    <location>
        <begin position="25"/>
        <end position="354"/>
    </location>
</feature>
<keyword evidence="3" id="KW-0732">Signal</keyword>
<keyword evidence="1" id="KW-0602">Photosynthesis</keyword>
<keyword evidence="2" id="KW-0604">Photosystem II</keyword>
<evidence type="ECO:0000256" key="1">
    <source>
        <dbReference type="ARBA" id="ARBA00022531"/>
    </source>
</evidence>
<dbReference type="PANTHER" id="PTHR47199">
    <property type="entry name" value="PHOTOSYSTEM II STABILITY/ASSEMBLY FACTOR HCF136, CHLOROPLASTIC"/>
    <property type="match status" value="1"/>
</dbReference>
<dbReference type="STRING" id="157910.SAMN05445850_5665"/>
<proteinExistence type="predicted"/>
<evidence type="ECO:0000256" key="2">
    <source>
        <dbReference type="ARBA" id="ARBA00023276"/>
    </source>
</evidence>
<sequence>MRKTLFRWLAIVAAACAASGSVYAEFADPMRSPAVINPQAAHEPLMALAQAGQRLVAVGPRGAILVSDDAAVHWRQVQVPVSSDLVAVTFKSAALGWAVGHDGEVLHTTDGGNSWTRQLDGQQAARLMSEYYAKQQGDSPDLKASREEAQRFEADQGGRPFLDVWFDDERSGWVIGSFNIIFHTDDGGKSWVPWFDRVDNPNALNLHAMRRINGTLYIAGEQGLLLKLDPDKQRFVAVPTPSKGSFFGLASTHNALIVYGLLGNAYRSTDGGATWDKITLPTGASILASAELPNGHLILATQAGELLESVDQGATFHTLGASQPGGIFAMALRGDTAVLAGAAGLSRIALSKLH</sequence>
<dbReference type="RefSeq" id="WP_090808800.1">
    <property type="nucleotide sequence ID" value="NZ_FNKX01000002.1"/>
</dbReference>
<dbReference type="EMBL" id="FNKX01000002">
    <property type="protein sequence ID" value="SDR53325.1"/>
    <property type="molecule type" value="Genomic_DNA"/>
</dbReference>
<dbReference type="GO" id="GO:0009523">
    <property type="term" value="C:photosystem II"/>
    <property type="evidence" value="ECO:0007669"/>
    <property type="project" value="UniProtKB-KW"/>
</dbReference>
<evidence type="ECO:0000313" key="6">
    <source>
        <dbReference type="Proteomes" id="UP000199365"/>
    </source>
</evidence>
<evidence type="ECO:0000256" key="3">
    <source>
        <dbReference type="SAM" id="SignalP"/>
    </source>
</evidence>
<name>A0A1H1JUN8_9BURK</name>
<feature type="domain" description="Photosynthesis system II assembly factor Ycf48/Hcf136-like" evidence="4">
    <location>
        <begin position="70"/>
        <end position="124"/>
    </location>
</feature>
<dbReference type="AlphaFoldDB" id="A0A1H1JUN8"/>
<evidence type="ECO:0000259" key="4">
    <source>
        <dbReference type="Pfam" id="PF14870"/>
    </source>
</evidence>
<dbReference type="Gene3D" id="2.130.10.10">
    <property type="entry name" value="YVTN repeat-like/Quinoprotein amine dehydrogenase"/>
    <property type="match status" value="2"/>
</dbReference>
<gene>
    <name evidence="5" type="ORF">SAMN05445850_5665</name>
</gene>
<feature type="signal peptide" evidence="3">
    <location>
        <begin position="1"/>
        <end position="24"/>
    </location>
</feature>
<dbReference type="InterPro" id="IPR036278">
    <property type="entry name" value="Sialidase_sf"/>
</dbReference>
<dbReference type="Proteomes" id="UP000199365">
    <property type="component" value="Unassembled WGS sequence"/>
</dbReference>
<protein>
    <recommendedName>
        <fullName evidence="4">Photosynthesis system II assembly factor Ycf48/Hcf136-like domain-containing protein</fullName>
    </recommendedName>
</protein>
<evidence type="ECO:0000313" key="5">
    <source>
        <dbReference type="EMBL" id="SDR53325.1"/>
    </source>
</evidence>
<organism evidence="5 6">
    <name type="scientific">Paraburkholderia tuberum</name>
    <dbReference type="NCBI Taxonomy" id="157910"/>
    <lineage>
        <taxon>Bacteria</taxon>
        <taxon>Pseudomonadati</taxon>
        <taxon>Pseudomonadota</taxon>
        <taxon>Betaproteobacteria</taxon>
        <taxon>Burkholderiales</taxon>
        <taxon>Burkholderiaceae</taxon>
        <taxon>Paraburkholderia</taxon>
    </lineage>
</organism>
<dbReference type="InterPro" id="IPR028203">
    <property type="entry name" value="PSII_CF48-like_dom"/>
</dbReference>
<keyword evidence="6" id="KW-1185">Reference proteome</keyword>
<dbReference type="GO" id="GO:0015979">
    <property type="term" value="P:photosynthesis"/>
    <property type="evidence" value="ECO:0007669"/>
    <property type="project" value="UniProtKB-KW"/>
</dbReference>
<dbReference type="InterPro" id="IPR015943">
    <property type="entry name" value="WD40/YVTN_repeat-like_dom_sf"/>
</dbReference>
<dbReference type="Pfam" id="PF14870">
    <property type="entry name" value="PSII_BNR"/>
    <property type="match status" value="2"/>
</dbReference>
<reference evidence="6" key="1">
    <citation type="submission" date="2016-10" db="EMBL/GenBank/DDBJ databases">
        <authorList>
            <person name="Varghese N."/>
            <person name="Submissions S."/>
        </authorList>
    </citation>
    <scope>NUCLEOTIDE SEQUENCE [LARGE SCALE GENOMIC DNA]</scope>
    <source>
        <strain evidence="6">DUS833</strain>
    </source>
</reference>